<evidence type="ECO:0000256" key="6">
    <source>
        <dbReference type="SAM" id="MobiDB-lite"/>
    </source>
</evidence>
<reference evidence="9" key="1">
    <citation type="submission" date="2022-11" db="EMBL/GenBank/DDBJ databases">
        <authorList>
            <person name="Scott C."/>
            <person name="Bruce N."/>
        </authorList>
    </citation>
    <scope>NUCLEOTIDE SEQUENCE</scope>
</reference>
<feature type="region of interest" description="Disordered" evidence="6">
    <location>
        <begin position="1"/>
        <end position="36"/>
    </location>
</feature>
<sequence length="568" mass="60557">MATTDARKSHEVAATIDEATNEQQQSPPSSPSSGPPTLHGPRLWLVIAGLYLGIYLVALELTMLSTVIPTLTNEFGTLNDISWYESAYVLALCVFIPLVGKTYNELPIKLVYLGFMAVFEVGLLICALANSSPMFIAGRVVNGIGSAGLVSGALLIIGSACEASIRPLVTAAAMSMISIGSMTGPIIAGVLTARVNWRWCFWMLLPLGAVTMLITATIKLPEINEKAPLRQALRTLPRELDPLGFVLFGAATTMILLAITWGGGQLPWSSATIIGLLSGGFVVLILFIWSARVQGDKSLIPPSCLTRRSVYIGSLLMFLQGGATQIIPFFLPLWFQAILGDDASESAVHMLPSLISMVLALITFGGLVRMLRYIPPWAIFGSALTAIGSGLLSTLSPQTTTSQWIGYQILTHIGRGVAFQVPVVAVQEDIPLAESAIALATINLFMQLGLAVSVSAAQTILRNRLPIFLQMYAPNVDANLVAEAGATSVQELVSAEDMTGFLRAYNMAITEMFHFSTAAAALACVVSFALPWQNLAANADKSQTDTTESSDGQSAEKDESRVKQNSAT</sequence>
<feature type="domain" description="Major facilitator superfamily (MFS) profile" evidence="8">
    <location>
        <begin position="46"/>
        <end position="535"/>
    </location>
</feature>
<feature type="transmembrane region" description="Helical" evidence="7">
    <location>
        <begin position="512"/>
        <end position="532"/>
    </location>
</feature>
<keyword evidence="4 7" id="KW-1133">Transmembrane helix</keyword>
<feature type="transmembrane region" description="Helical" evidence="7">
    <location>
        <begin position="136"/>
        <end position="157"/>
    </location>
</feature>
<dbReference type="AlphaFoldDB" id="A0A9P1H2R8"/>
<comment type="similarity">
    <text evidence="2">Belongs to the major facilitator superfamily. TCR/Tet family.</text>
</comment>
<dbReference type="Pfam" id="PF07690">
    <property type="entry name" value="MFS_1"/>
    <property type="match status" value="1"/>
</dbReference>
<comment type="caution">
    <text evidence="9">The sequence shown here is derived from an EMBL/GenBank/DDBJ whole genome shotgun (WGS) entry which is preliminary data.</text>
</comment>
<feature type="transmembrane region" description="Helical" evidence="7">
    <location>
        <begin position="169"/>
        <end position="193"/>
    </location>
</feature>
<dbReference type="GO" id="GO:0005886">
    <property type="term" value="C:plasma membrane"/>
    <property type="evidence" value="ECO:0007669"/>
    <property type="project" value="TreeGrafter"/>
</dbReference>
<dbReference type="PANTHER" id="PTHR23501">
    <property type="entry name" value="MAJOR FACILITATOR SUPERFAMILY"/>
    <property type="match status" value="1"/>
</dbReference>
<feature type="transmembrane region" description="Helical" evidence="7">
    <location>
        <begin position="242"/>
        <end position="262"/>
    </location>
</feature>
<feature type="transmembrane region" description="Helical" evidence="7">
    <location>
        <begin position="199"/>
        <end position="221"/>
    </location>
</feature>
<feature type="transmembrane region" description="Helical" evidence="7">
    <location>
        <begin position="347"/>
        <end position="368"/>
    </location>
</feature>
<keyword evidence="5 7" id="KW-0472">Membrane</keyword>
<keyword evidence="3 7" id="KW-0812">Transmembrane</keyword>
<feature type="transmembrane region" description="Helical" evidence="7">
    <location>
        <begin position="377"/>
        <end position="395"/>
    </location>
</feature>
<feature type="transmembrane region" description="Helical" evidence="7">
    <location>
        <begin position="310"/>
        <end position="335"/>
    </location>
</feature>
<dbReference type="EMBL" id="CALLCH030000011">
    <property type="protein sequence ID" value="CAI4214281.1"/>
    <property type="molecule type" value="Genomic_DNA"/>
</dbReference>
<comment type="subcellular location">
    <subcellularLocation>
        <location evidence="1">Membrane</location>
        <topology evidence="1">Multi-pass membrane protein</topology>
    </subcellularLocation>
</comment>
<gene>
    <name evidence="9" type="ORF">PPNO1_LOCUS4012</name>
</gene>
<feature type="transmembrane region" description="Helical" evidence="7">
    <location>
        <begin position="43"/>
        <end position="61"/>
    </location>
</feature>
<feature type="transmembrane region" description="Helical" evidence="7">
    <location>
        <begin position="81"/>
        <end position="99"/>
    </location>
</feature>
<dbReference type="PROSITE" id="PS50850">
    <property type="entry name" value="MFS"/>
    <property type="match status" value="1"/>
</dbReference>
<evidence type="ECO:0000256" key="2">
    <source>
        <dbReference type="ARBA" id="ARBA00007520"/>
    </source>
</evidence>
<proteinExistence type="inferred from homology"/>
<evidence type="ECO:0000313" key="9">
    <source>
        <dbReference type="EMBL" id="CAI4214281.1"/>
    </source>
</evidence>
<protein>
    <recommendedName>
        <fullName evidence="8">Major facilitator superfamily (MFS) profile domain-containing protein</fullName>
    </recommendedName>
</protein>
<dbReference type="CDD" id="cd17502">
    <property type="entry name" value="MFS_Azr1_MDR_like"/>
    <property type="match status" value="1"/>
</dbReference>
<dbReference type="OrthoDB" id="10021397at2759"/>
<evidence type="ECO:0000256" key="1">
    <source>
        <dbReference type="ARBA" id="ARBA00004141"/>
    </source>
</evidence>
<feature type="compositionally biased region" description="Polar residues" evidence="6">
    <location>
        <begin position="540"/>
        <end position="553"/>
    </location>
</feature>
<dbReference type="Proteomes" id="UP000838763">
    <property type="component" value="Unassembled WGS sequence"/>
</dbReference>
<accession>A0A9P1H2R8</accession>
<evidence type="ECO:0000259" key="8">
    <source>
        <dbReference type="PROSITE" id="PS50850"/>
    </source>
</evidence>
<dbReference type="GO" id="GO:0022857">
    <property type="term" value="F:transmembrane transporter activity"/>
    <property type="evidence" value="ECO:0007669"/>
    <property type="project" value="InterPro"/>
</dbReference>
<feature type="transmembrane region" description="Helical" evidence="7">
    <location>
        <begin position="436"/>
        <end position="461"/>
    </location>
</feature>
<feature type="transmembrane region" description="Helical" evidence="7">
    <location>
        <begin position="268"/>
        <end position="289"/>
    </location>
</feature>
<organism evidence="9 10">
    <name type="scientific">Parascedosporium putredinis</name>
    <dbReference type="NCBI Taxonomy" id="1442378"/>
    <lineage>
        <taxon>Eukaryota</taxon>
        <taxon>Fungi</taxon>
        <taxon>Dikarya</taxon>
        <taxon>Ascomycota</taxon>
        <taxon>Pezizomycotina</taxon>
        <taxon>Sordariomycetes</taxon>
        <taxon>Hypocreomycetidae</taxon>
        <taxon>Microascales</taxon>
        <taxon>Microascaceae</taxon>
        <taxon>Parascedosporium</taxon>
    </lineage>
</organism>
<evidence type="ECO:0000256" key="5">
    <source>
        <dbReference type="ARBA" id="ARBA00023136"/>
    </source>
</evidence>
<dbReference type="InterPro" id="IPR020846">
    <property type="entry name" value="MFS_dom"/>
</dbReference>
<dbReference type="InterPro" id="IPR011701">
    <property type="entry name" value="MFS"/>
</dbReference>
<dbReference type="PANTHER" id="PTHR23501:SF193">
    <property type="entry name" value="MULTIDRUG TRANSPORTER, PUTATIVE (AFU_ORTHOLOGUE AFUA_8G00940)-RELATED"/>
    <property type="match status" value="1"/>
</dbReference>
<feature type="compositionally biased region" description="Basic and acidic residues" evidence="6">
    <location>
        <begin position="1"/>
        <end position="11"/>
    </location>
</feature>
<evidence type="ECO:0000256" key="3">
    <source>
        <dbReference type="ARBA" id="ARBA00022692"/>
    </source>
</evidence>
<feature type="region of interest" description="Disordered" evidence="6">
    <location>
        <begin position="539"/>
        <end position="568"/>
    </location>
</feature>
<dbReference type="Gene3D" id="1.20.1720.10">
    <property type="entry name" value="Multidrug resistance protein D"/>
    <property type="match status" value="1"/>
</dbReference>
<name>A0A9P1H2R8_9PEZI</name>
<evidence type="ECO:0000313" key="10">
    <source>
        <dbReference type="Proteomes" id="UP000838763"/>
    </source>
</evidence>
<dbReference type="InterPro" id="IPR036259">
    <property type="entry name" value="MFS_trans_sf"/>
</dbReference>
<dbReference type="SUPFAM" id="SSF103473">
    <property type="entry name" value="MFS general substrate transporter"/>
    <property type="match status" value="1"/>
</dbReference>
<feature type="transmembrane region" description="Helical" evidence="7">
    <location>
        <begin position="111"/>
        <end position="130"/>
    </location>
</feature>
<evidence type="ECO:0000256" key="7">
    <source>
        <dbReference type="SAM" id="Phobius"/>
    </source>
</evidence>
<evidence type="ECO:0000256" key="4">
    <source>
        <dbReference type="ARBA" id="ARBA00022989"/>
    </source>
</evidence>
<keyword evidence="10" id="KW-1185">Reference proteome</keyword>
<dbReference type="Gene3D" id="1.20.1250.20">
    <property type="entry name" value="MFS general substrate transporter like domains"/>
    <property type="match status" value="1"/>
</dbReference>